<keyword evidence="2" id="KW-0472">Membrane</keyword>
<feature type="transmembrane region" description="Helical" evidence="2">
    <location>
        <begin position="79"/>
        <end position="102"/>
    </location>
</feature>
<dbReference type="Proteomes" id="UP000277582">
    <property type="component" value="Unassembled WGS sequence"/>
</dbReference>
<feature type="coiled-coil region" evidence="1">
    <location>
        <begin position="352"/>
        <end position="386"/>
    </location>
</feature>
<proteinExistence type="predicted"/>
<keyword evidence="2" id="KW-1133">Transmembrane helix</keyword>
<name>A0A429GNZ4_9CREN</name>
<feature type="coiled-coil region" evidence="1">
    <location>
        <begin position="165"/>
        <end position="192"/>
    </location>
</feature>
<comment type="caution">
    <text evidence="3">The sequence shown here is derived from an EMBL/GenBank/DDBJ whole genome shotgun (WGS) entry which is preliminary data.</text>
</comment>
<evidence type="ECO:0000313" key="3">
    <source>
        <dbReference type="EMBL" id="RSN75578.1"/>
    </source>
</evidence>
<gene>
    <name evidence="3" type="ORF">D6D85_05930</name>
</gene>
<reference evidence="3 4" key="1">
    <citation type="submission" date="2018-10" db="EMBL/GenBank/DDBJ databases">
        <title>Co-occurring genomic capacity for anaerobic methane metabolism and dissimilatory sulfite reduction discovered in the Korarchaeota.</title>
        <authorList>
            <person name="Mckay L.J."/>
            <person name="Dlakic M."/>
            <person name="Fields M.W."/>
            <person name="Delmont T.O."/>
            <person name="Eren A.M."/>
            <person name="Jay Z.J."/>
            <person name="Klingelsmith K.B."/>
            <person name="Rusch D.B."/>
            <person name="Inskeep W.P."/>
        </authorList>
    </citation>
    <scope>NUCLEOTIDE SEQUENCE [LARGE SCALE GENOMIC DNA]</scope>
    <source>
        <strain evidence="3 4">MDKW</strain>
    </source>
</reference>
<keyword evidence="1" id="KW-0175">Coiled coil</keyword>
<sequence length="448" mass="52514">MLPALSYEKEKVVSQGWPAFLPYPQVAEMVAIMYYFSLLSPIFKWSAVIHVTWEFILFMVGFVGMILKWAGWSEIMLNNFLWCFVLICLSLNTLSIITEASLRARRALLQIRAQKKEFRRIRLEMERYSSILEGWRREGYNVSDLEKALDNMHSIFADEHVYHRVKDMFKEYESKISKLKALEAELNSLLSSARSIGLDFSDRIPSIREMLRDPSRLNEAENSISVLKEAASNIKKLSEQGFDVSGLERLLRIGKIDALKHNLTKFNKVAQEMGTLERDIQLLGDKRFAEEIQILKGRLGDLSKIEDVEEYVLRLKRRVEEAIRESKIEPWKRKLDEWLGMGYDLSWLKSDLAKYSVEIEKKLEKYERAIQEIQQLKKDLDMFKITTFNFEIFLIEKKMVKGEDIDRVLEEVSSIRQKAQDIIKVEMEKSIDGMILKVKKFLEELNAR</sequence>
<keyword evidence="4" id="KW-1185">Reference proteome</keyword>
<dbReference type="AlphaFoldDB" id="A0A429GNZ4"/>
<keyword evidence="2" id="KW-0812">Transmembrane</keyword>
<evidence type="ECO:0000313" key="4">
    <source>
        <dbReference type="Proteomes" id="UP000277582"/>
    </source>
</evidence>
<dbReference type="EMBL" id="RCOS01000072">
    <property type="protein sequence ID" value="RSN75578.1"/>
    <property type="molecule type" value="Genomic_DNA"/>
</dbReference>
<accession>A0A429GNZ4</accession>
<feature type="transmembrane region" description="Helical" evidence="2">
    <location>
        <begin position="45"/>
        <end position="67"/>
    </location>
</feature>
<organism evidence="3 4">
    <name type="scientific">Candidatus Methanodesulfokora washburnensis</name>
    <dbReference type="NCBI Taxonomy" id="2478471"/>
    <lineage>
        <taxon>Archaea</taxon>
        <taxon>Thermoproteota</taxon>
        <taxon>Candidatus Korarchaeia</taxon>
        <taxon>Candidatus Korarchaeia incertae sedis</taxon>
        <taxon>Candidatus Methanodesulfokora</taxon>
    </lineage>
</organism>
<protein>
    <submittedName>
        <fullName evidence="3">Uncharacterized protein</fullName>
    </submittedName>
</protein>
<evidence type="ECO:0000256" key="1">
    <source>
        <dbReference type="SAM" id="Coils"/>
    </source>
</evidence>
<evidence type="ECO:0000256" key="2">
    <source>
        <dbReference type="SAM" id="Phobius"/>
    </source>
</evidence>